<organism evidence="2">
    <name type="scientific">Selaginella moellendorffii</name>
    <name type="common">Spikemoss</name>
    <dbReference type="NCBI Taxonomy" id="88036"/>
    <lineage>
        <taxon>Eukaryota</taxon>
        <taxon>Viridiplantae</taxon>
        <taxon>Streptophyta</taxon>
        <taxon>Embryophyta</taxon>
        <taxon>Tracheophyta</taxon>
        <taxon>Lycopodiopsida</taxon>
        <taxon>Selaginellales</taxon>
        <taxon>Selaginellaceae</taxon>
        <taxon>Selaginella</taxon>
    </lineage>
</organism>
<dbReference type="KEGG" id="smo:SELMODRAFT_125956"/>
<name>D8SVJ4_SELML</name>
<dbReference type="HOGENOM" id="CLU_001724_6_0_1"/>
<accession>D8SVJ4</accession>
<dbReference type="InParanoid" id="D8SVJ4"/>
<dbReference type="Gene3D" id="3.40.50.2000">
    <property type="entry name" value="Glycogen Phosphorylase B"/>
    <property type="match status" value="1"/>
</dbReference>
<reference evidence="1 2" key="1">
    <citation type="journal article" date="2011" name="Science">
        <title>The Selaginella genome identifies genetic changes associated with the evolution of vascular plants.</title>
        <authorList>
            <person name="Banks J.A."/>
            <person name="Nishiyama T."/>
            <person name="Hasebe M."/>
            <person name="Bowman J.L."/>
            <person name="Gribskov M."/>
            <person name="dePamphilis C."/>
            <person name="Albert V.A."/>
            <person name="Aono N."/>
            <person name="Aoyama T."/>
            <person name="Ambrose B.A."/>
            <person name="Ashton N.W."/>
            <person name="Axtell M.J."/>
            <person name="Barker E."/>
            <person name="Barker M.S."/>
            <person name="Bennetzen J.L."/>
            <person name="Bonawitz N.D."/>
            <person name="Chapple C."/>
            <person name="Cheng C."/>
            <person name="Correa L.G."/>
            <person name="Dacre M."/>
            <person name="DeBarry J."/>
            <person name="Dreyer I."/>
            <person name="Elias M."/>
            <person name="Engstrom E.M."/>
            <person name="Estelle M."/>
            <person name="Feng L."/>
            <person name="Finet C."/>
            <person name="Floyd S.K."/>
            <person name="Frommer W.B."/>
            <person name="Fujita T."/>
            <person name="Gramzow L."/>
            <person name="Gutensohn M."/>
            <person name="Harholt J."/>
            <person name="Hattori M."/>
            <person name="Heyl A."/>
            <person name="Hirai T."/>
            <person name="Hiwatashi Y."/>
            <person name="Ishikawa M."/>
            <person name="Iwata M."/>
            <person name="Karol K.G."/>
            <person name="Koehler B."/>
            <person name="Kolukisaoglu U."/>
            <person name="Kubo M."/>
            <person name="Kurata T."/>
            <person name="Lalonde S."/>
            <person name="Li K."/>
            <person name="Li Y."/>
            <person name="Litt A."/>
            <person name="Lyons E."/>
            <person name="Manning G."/>
            <person name="Maruyama T."/>
            <person name="Michael T.P."/>
            <person name="Mikami K."/>
            <person name="Miyazaki S."/>
            <person name="Morinaga S."/>
            <person name="Murata T."/>
            <person name="Mueller-Roeber B."/>
            <person name="Nelson D.R."/>
            <person name="Obara M."/>
            <person name="Oguri Y."/>
            <person name="Olmstead R.G."/>
            <person name="Onodera N."/>
            <person name="Petersen B.L."/>
            <person name="Pils B."/>
            <person name="Prigge M."/>
            <person name="Rensing S.A."/>
            <person name="Riano-Pachon D.M."/>
            <person name="Roberts A.W."/>
            <person name="Sato Y."/>
            <person name="Scheller H.V."/>
            <person name="Schulz B."/>
            <person name="Schulz C."/>
            <person name="Shakirov E.V."/>
            <person name="Shibagaki N."/>
            <person name="Shinohara N."/>
            <person name="Shippen D.E."/>
            <person name="Soerensen I."/>
            <person name="Sotooka R."/>
            <person name="Sugimoto N."/>
            <person name="Sugita M."/>
            <person name="Sumikawa N."/>
            <person name="Tanurdzic M."/>
            <person name="Theissen G."/>
            <person name="Ulvskov P."/>
            <person name="Wakazuki S."/>
            <person name="Weng J.K."/>
            <person name="Willats W.W."/>
            <person name="Wipf D."/>
            <person name="Wolf P.G."/>
            <person name="Yang L."/>
            <person name="Zimmer A.D."/>
            <person name="Zhu Q."/>
            <person name="Mitros T."/>
            <person name="Hellsten U."/>
            <person name="Loque D."/>
            <person name="Otillar R."/>
            <person name="Salamov A."/>
            <person name="Schmutz J."/>
            <person name="Shapiro H."/>
            <person name="Lindquist E."/>
            <person name="Lucas S."/>
            <person name="Rokhsar D."/>
            <person name="Grigoriev I.V."/>
        </authorList>
    </citation>
    <scope>NUCLEOTIDE SEQUENCE [LARGE SCALE GENOMIC DNA]</scope>
</reference>
<dbReference type="Proteomes" id="UP000001514">
    <property type="component" value="Unassembled WGS sequence"/>
</dbReference>
<dbReference type="Gramene" id="EFJ11512">
    <property type="protein sequence ID" value="EFJ11512"/>
    <property type="gene ID" value="SELMODRAFT_125956"/>
</dbReference>
<feature type="non-terminal residue" evidence="1">
    <location>
        <position position="1"/>
    </location>
</feature>
<proteinExistence type="predicted"/>
<dbReference type="SUPFAM" id="SSF53756">
    <property type="entry name" value="UDP-Glycosyltransferase/glycogen phosphorylase"/>
    <property type="match status" value="1"/>
</dbReference>
<evidence type="ECO:0000313" key="2">
    <source>
        <dbReference type="Proteomes" id="UP000001514"/>
    </source>
</evidence>
<gene>
    <name evidence="1" type="ORF">SELMODRAFT_125956</name>
</gene>
<evidence type="ECO:0000313" key="1">
    <source>
        <dbReference type="EMBL" id="EFJ11512.1"/>
    </source>
</evidence>
<dbReference type="AlphaFoldDB" id="D8SVJ4"/>
<sequence>IPLPAQGHVIPLVYLARKLALLGVTVTIINVDSIHETLQQSWKSEANPVNNGHDIRLESIEDPLAELLSRIDREAESSRNFTISVLHMMQKKAGLTGASFWPGNAAWAAIEFHVPKLLEMGDVPVKGKASMNLEVCSKKTWKFSRM</sequence>
<protein>
    <submittedName>
        <fullName evidence="1">Uncharacterized protein</fullName>
    </submittedName>
</protein>
<keyword evidence="2" id="KW-1185">Reference proteome</keyword>
<dbReference type="EMBL" id="GL377646">
    <property type="protein sequence ID" value="EFJ11512.1"/>
    <property type="molecule type" value="Genomic_DNA"/>
</dbReference>